<sequence length="147" mass="15641">MRDEPPDASPPPPSPPESLIIINTKQRERELDPVPSPHPPVPVRVTSNPQSAQSTQHGPHAHHVQPLVASESHDDGADAGGGRRGGVAEAKMLPERVVAGNGAPETADAGRNTERAAVESFQDFHQNIYVVIDAEPGSLLLNIAFHQ</sequence>
<keyword evidence="3" id="KW-1185">Reference proteome</keyword>
<comment type="caution">
    <text evidence="2">The sequence shown here is derived from an EMBL/GenBank/DDBJ whole genome shotgun (WGS) entry which is preliminary data.</text>
</comment>
<reference evidence="2" key="1">
    <citation type="submission" date="2022-11" db="EMBL/GenBank/DDBJ databases">
        <authorList>
            <person name="Hyden B.L."/>
            <person name="Feng K."/>
            <person name="Yates T."/>
            <person name="Jawdy S."/>
            <person name="Smart L.B."/>
            <person name="Muchero W."/>
        </authorList>
    </citation>
    <scope>NUCLEOTIDE SEQUENCE</scope>
    <source>
        <tissue evidence="2">Shoot tip</tissue>
    </source>
</reference>
<dbReference type="AlphaFoldDB" id="A0A9Q0U5Q3"/>
<evidence type="ECO:0000313" key="3">
    <source>
        <dbReference type="Proteomes" id="UP001151752"/>
    </source>
</evidence>
<protein>
    <submittedName>
        <fullName evidence="2">Uncharacterized protein</fullName>
    </submittedName>
</protein>
<organism evidence="2 3">
    <name type="scientific">Salix koriyanagi</name>
    <dbReference type="NCBI Taxonomy" id="2511006"/>
    <lineage>
        <taxon>Eukaryota</taxon>
        <taxon>Viridiplantae</taxon>
        <taxon>Streptophyta</taxon>
        <taxon>Embryophyta</taxon>
        <taxon>Tracheophyta</taxon>
        <taxon>Spermatophyta</taxon>
        <taxon>Magnoliopsida</taxon>
        <taxon>eudicotyledons</taxon>
        <taxon>Gunneridae</taxon>
        <taxon>Pentapetalae</taxon>
        <taxon>rosids</taxon>
        <taxon>fabids</taxon>
        <taxon>Malpighiales</taxon>
        <taxon>Salicaceae</taxon>
        <taxon>Saliceae</taxon>
        <taxon>Salix</taxon>
    </lineage>
</organism>
<gene>
    <name evidence="2" type="ORF">OIU74_008232</name>
</gene>
<evidence type="ECO:0000256" key="1">
    <source>
        <dbReference type="SAM" id="MobiDB-lite"/>
    </source>
</evidence>
<feature type="region of interest" description="Disordered" evidence="1">
    <location>
        <begin position="1"/>
        <end position="114"/>
    </location>
</feature>
<feature type="compositionally biased region" description="Pro residues" evidence="1">
    <location>
        <begin position="7"/>
        <end position="16"/>
    </location>
</feature>
<accession>A0A9Q0U5Q3</accession>
<dbReference type="Proteomes" id="UP001151752">
    <property type="component" value="Chromosome 14"/>
</dbReference>
<reference evidence="2" key="2">
    <citation type="journal article" date="2023" name="Int. J. Mol. Sci.">
        <title>De Novo Assembly and Annotation of 11 Diverse Shrub Willow (Salix) Genomes Reveals Novel Gene Organization in Sex-Linked Regions.</title>
        <authorList>
            <person name="Hyden B."/>
            <person name="Feng K."/>
            <person name="Yates T.B."/>
            <person name="Jawdy S."/>
            <person name="Cereghino C."/>
            <person name="Smart L.B."/>
            <person name="Muchero W."/>
        </authorList>
    </citation>
    <scope>NUCLEOTIDE SEQUENCE</scope>
    <source>
        <tissue evidence="2">Shoot tip</tissue>
    </source>
</reference>
<name>A0A9Q0U5Q3_9ROSI</name>
<feature type="compositionally biased region" description="Polar residues" evidence="1">
    <location>
        <begin position="46"/>
        <end position="57"/>
    </location>
</feature>
<dbReference type="EMBL" id="JAPFFM010000013">
    <property type="protein sequence ID" value="KAJ6723828.1"/>
    <property type="molecule type" value="Genomic_DNA"/>
</dbReference>
<evidence type="ECO:0000313" key="2">
    <source>
        <dbReference type="EMBL" id="KAJ6723828.1"/>
    </source>
</evidence>
<proteinExistence type="predicted"/>